<proteinExistence type="inferred from homology"/>
<dbReference type="Gene3D" id="3.30.1330.60">
    <property type="entry name" value="OmpA-like domain"/>
    <property type="match status" value="1"/>
</dbReference>
<dbReference type="SUPFAM" id="SSF103088">
    <property type="entry name" value="OmpA-like"/>
    <property type="match status" value="1"/>
</dbReference>
<keyword evidence="11" id="KW-1185">Reference proteome</keyword>
<evidence type="ECO:0000256" key="2">
    <source>
        <dbReference type="ARBA" id="ARBA00008914"/>
    </source>
</evidence>
<dbReference type="EMBL" id="FNFU01000002">
    <property type="protein sequence ID" value="SDK00287.1"/>
    <property type="molecule type" value="Genomic_DNA"/>
</dbReference>
<evidence type="ECO:0000256" key="9">
    <source>
        <dbReference type="SAM" id="Phobius"/>
    </source>
</evidence>
<organism evidence="10 11">
    <name type="scientific">Cryobacterium psychrotolerans</name>
    <dbReference type="NCBI Taxonomy" id="386301"/>
    <lineage>
        <taxon>Bacteria</taxon>
        <taxon>Bacillati</taxon>
        <taxon>Actinomycetota</taxon>
        <taxon>Actinomycetes</taxon>
        <taxon>Micrococcales</taxon>
        <taxon>Microbacteriaceae</taxon>
        <taxon>Cryobacterium</taxon>
    </lineage>
</organism>
<dbReference type="InterPro" id="IPR050330">
    <property type="entry name" value="Bact_OuterMem_StrucFunc"/>
</dbReference>
<feature type="coiled-coil region" evidence="8">
    <location>
        <begin position="93"/>
        <end position="120"/>
    </location>
</feature>
<dbReference type="InterPro" id="IPR036737">
    <property type="entry name" value="OmpA-like_sf"/>
</dbReference>
<evidence type="ECO:0000313" key="11">
    <source>
        <dbReference type="Proteomes" id="UP000198701"/>
    </source>
</evidence>
<dbReference type="OrthoDB" id="9815217at2"/>
<keyword evidence="4 9" id="KW-0812">Transmembrane</keyword>
<dbReference type="RefSeq" id="WP_092321434.1">
    <property type="nucleotide sequence ID" value="NZ_FNFU01000002.1"/>
</dbReference>
<dbReference type="PANTHER" id="PTHR30329">
    <property type="entry name" value="STATOR ELEMENT OF FLAGELLAR MOTOR COMPLEX"/>
    <property type="match status" value="1"/>
</dbReference>
<name>A0A1G8YC61_9MICO</name>
<dbReference type="Proteomes" id="UP000198701">
    <property type="component" value="Unassembled WGS sequence"/>
</dbReference>
<comment type="similarity">
    <text evidence="2">Belongs to the MotB family.</text>
</comment>
<dbReference type="STRING" id="386301.SAMN05216282_10294"/>
<evidence type="ECO:0000256" key="3">
    <source>
        <dbReference type="ARBA" id="ARBA00022475"/>
    </source>
</evidence>
<evidence type="ECO:0000256" key="6">
    <source>
        <dbReference type="ARBA" id="ARBA00023136"/>
    </source>
</evidence>
<accession>A0A1G8YC61</accession>
<keyword evidence="6 7" id="KW-0472">Membrane</keyword>
<evidence type="ECO:0000256" key="4">
    <source>
        <dbReference type="ARBA" id="ARBA00022692"/>
    </source>
</evidence>
<dbReference type="PROSITE" id="PS51123">
    <property type="entry name" value="OMPA_2"/>
    <property type="match status" value="1"/>
</dbReference>
<evidence type="ECO:0000313" key="10">
    <source>
        <dbReference type="EMBL" id="SDK00287.1"/>
    </source>
</evidence>
<dbReference type="Pfam" id="PF13677">
    <property type="entry name" value="MotB_plug"/>
    <property type="match status" value="1"/>
</dbReference>
<gene>
    <name evidence="10" type="ORF">SAMN05216282_10294</name>
</gene>
<keyword evidence="3" id="KW-1003">Cell membrane</keyword>
<sequence>MSARPGRRHFGEDHEEHVDERWMASYMDMVTVLMCMFIVLYAMSTVDEKKFEQLRNSLATGFGATDVQAIDTAKGVVVPVELVDQEAEGFTDLELAQLEVDKLTALKEAMRAALAKQRLEYLVDFKFDERGLSAGLVGTETFFQGNRVDLSAKAIQVLDAIAPPLATSKREISVEGHADRHGSTGIYPTDWELSSGRATQVLRRMVEHGRVPQEHIAAVGYGSARPVTARADPISMARNRRVDVVVLSNQPDSIRKLIPGVVNGTAIEPPAKARKAVKADKPAPAKSSHG</sequence>
<comment type="subcellular location">
    <subcellularLocation>
        <location evidence="1">Cell membrane</location>
        <topology evidence="1">Single-pass membrane protein</topology>
    </subcellularLocation>
</comment>
<dbReference type="AlphaFoldDB" id="A0A1G8YC61"/>
<feature type="transmembrane region" description="Helical" evidence="9">
    <location>
        <begin position="23"/>
        <end position="43"/>
    </location>
</feature>
<dbReference type="GO" id="GO:0005886">
    <property type="term" value="C:plasma membrane"/>
    <property type="evidence" value="ECO:0007669"/>
    <property type="project" value="UniProtKB-SubCell"/>
</dbReference>
<dbReference type="CDD" id="cd07185">
    <property type="entry name" value="OmpA_C-like"/>
    <property type="match status" value="1"/>
</dbReference>
<evidence type="ECO:0000256" key="8">
    <source>
        <dbReference type="SAM" id="Coils"/>
    </source>
</evidence>
<keyword evidence="8" id="KW-0175">Coiled coil</keyword>
<reference evidence="10 11" key="1">
    <citation type="submission" date="2016-10" db="EMBL/GenBank/DDBJ databases">
        <authorList>
            <person name="de Groot N.N."/>
        </authorList>
    </citation>
    <scope>NUCLEOTIDE SEQUENCE [LARGE SCALE GENOMIC DNA]</scope>
    <source>
        <strain evidence="10 11">CGMCC 1.5382</strain>
    </source>
</reference>
<protein>
    <submittedName>
        <fullName evidence="10">Chemotaxis protein MotB</fullName>
    </submittedName>
</protein>
<dbReference type="InterPro" id="IPR006665">
    <property type="entry name" value="OmpA-like"/>
</dbReference>
<evidence type="ECO:0000256" key="5">
    <source>
        <dbReference type="ARBA" id="ARBA00022989"/>
    </source>
</evidence>
<dbReference type="Pfam" id="PF00691">
    <property type="entry name" value="OmpA"/>
    <property type="match status" value="1"/>
</dbReference>
<dbReference type="InterPro" id="IPR025713">
    <property type="entry name" value="MotB-like_N_dom"/>
</dbReference>
<evidence type="ECO:0000256" key="7">
    <source>
        <dbReference type="PROSITE-ProRule" id="PRU00473"/>
    </source>
</evidence>
<keyword evidence="5 9" id="KW-1133">Transmembrane helix</keyword>
<dbReference type="PANTHER" id="PTHR30329:SF21">
    <property type="entry name" value="LIPOPROTEIN YIAD-RELATED"/>
    <property type="match status" value="1"/>
</dbReference>
<evidence type="ECO:0000256" key="1">
    <source>
        <dbReference type="ARBA" id="ARBA00004162"/>
    </source>
</evidence>